<dbReference type="Gene3D" id="3.40.50.150">
    <property type="entry name" value="Vaccinia Virus protein VP39"/>
    <property type="match status" value="1"/>
</dbReference>
<keyword evidence="2" id="KW-1185">Reference proteome</keyword>
<dbReference type="EMBL" id="CP036150">
    <property type="protein sequence ID" value="QEN07940.1"/>
    <property type="molecule type" value="Genomic_DNA"/>
</dbReference>
<dbReference type="AlphaFoldDB" id="A0A5C1QLT7"/>
<dbReference type="InterPro" id="IPR029063">
    <property type="entry name" value="SAM-dependent_MTases_sf"/>
</dbReference>
<keyword evidence="1" id="KW-0808">Transferase</keyword>
<evidence type="ECO:0000313" key="2">
    <source>
        <dbReference type="Proteomes" id="UP000324209"/>
    </source>
</evidence>
<sequence>MVQKQRDFLICPACSLLYQDARSLPSPLEEQSRYELHRNDPGDKGYIKWLQSFIHRSVTPWYKGGRILDFGSGPRCVLSDLLKEKGFPVVSYDPFFAPQWPKEKDFSLILLCEVLEHINDPVNAFRRLHSLASQGSLLSLKTQFLTADPLDPESVTSFKKWWYKEDPTHIRFYNPRSLEILGERSGWELISQDGTSLAVYKKTASPEGSRS</sequence>
<evidence type="ECO:0000313" key="1">
    <source>
        <dbReference type="EMBL" id="QEN07940.1"/>
    </source>
</evidence>
<proteinExistence type="predicted"/>
<dbReference type="RefSeq" id="WP_149486020.1">
    <property type="nucleotide sequence ID" value="NZ_CP036150.1"/>
</dbReference>
<dbReference type="KEGG" id="ock:EXM22_08070"/>
<protein>
    <submittedName>
        <fullName evidence="1">Class I SAM-dependent methyltransferase</fullName>
    </submittedName>
</protein>
<accession>A0A5C1QLT7</accession>
<gene>
    <name evidence="1" type="ORF">EXM22_08070</name>
</gene>
<dbReference type="SUPFAM" id="SSF53335">
    <property type="entry name" value="S-adenosyl-L-methionine-dependent methyltransferases"/>
    <property type="match status" value="1"/>
</dbReference>
<name>A0A5C1QLT7_9SPIO</name>
<dbReference type="Pfam" id="PF13489">
    <property type="entry name" value="Methyltransf_23"/>
    <property type="match status" value="1"/>
</dbReference>
<dbReference type="GO" id="GO:0032259">
    <property type="term" value="P:methylation"/>
    <property type="evidence" value="ECO:0007669"/>
    <property type="project" value="UniProtKB-KW"/>
</dbReference>
<reference evidence="1 2" key="1">
    <citation type="submission" date="2019-02" db="EMBL/GenBank/DDBJ databases">
        <title>Complete Genome Sequence and Methylome Analysis of free living Spirochaetas.</title>
        <authorList>
            <person name="Fomenkov A."/>
            <person name="Dubinina G."/>
            <person name="Leshcheva N."/>
            <person name="Mikheeva N."/>
            <person name="Grabovich M."/>
            <person name="Vincze T."/>
            <person name="Roberts R.J."/>
        </authorList>
    </citation>
    <scope>NUCLEOTIDE SEQUENCE [LARGE SCALE GENOMIC DNA]</scope>
    <source>
        <strain evidence="1 2">K2</strain>
    </source>
</reference>
<organism evidence="1 2">
    <name type="scientific">Oceanispirochaeta crateris</name>
    <dbReference type="NCBI Taxonomy" id="2518645"/>
    <lineage>
        <taxon>Bacteria</taxon>
        <taxon>Pseudomonadati</taxon>
        <taxon>Spirochaetota</taxon>
        <taxon>Spirochaetia</taxon>
        <taxon>Spirochaetales</taxon>
        <taxon>Spirochaetaceae</taxon>
        <taxon>Oceanispirochaeta</taxon>
    </lineage>
</organism>
<dbReference type="OrthoDB" id="9816564at2"/>
<keyword evidence="1" id="KW-0489">Methyltransferase</keyword>
<dbReference type="GO" id="GO:0008168">
    <property type="term" value="F:methyltransferase activity"/>
    <property type="evidence" value="ECO:0007669"/>
    <property type="project" value="UniProtKB-KW"/>
</dbReference>
<dbReference type="Proteomes" id="UP000324209">
    <property type="component" value="Chromosome"/>
</dbReference>